<gene>
    <name evidence="2" type="ORF">HG15A2_12560</name>
</gene>
<evidence type="ECO:0008006" key="4">
    <source>
        <dbReference type="Google" id="ProtNLM"/>
    </source>
</evidence>
<feature type="chain" id="PRO_5021717827" description="Autotransporter-associated beta strand repeat protein" evidence="1">
    <location>
        <begin position="32"/>
        <end position="1377"/>
    </location>
</feature>
<dbReference type="KEGG" id="amob:HG15A2_12560"/>
<dbReference type="PROSITE" id="PS00018">
    <property type="entry name" value="EF_HAND_1"/>
    <property type="match status" value="1"/>
</dbReference>
<reference evidence="2 3" key="1">
    <citation type="submission" date="2019-02" db="EMBL/GenBank/DDBJ databases">
        <title>Deep-cultivation of Planctomycetes and their phenomic and genomic characterization uncovers novel biology.</title>
        <authorList>
            <person name="Wiegand S."/>
            <person name="Jogler M."/>
            <person name="Boedeker C."/>
            <person name="Pinto D."/>
            <person name="Vollmers J."/>
            <person name="Rivas-Marin E."/>
            <person name="Kohn T."/>
            <person name="Peeters S.H."/>
            <person name="Heuer A."/>
            <person name="Rast P."/>
            <person name="Oberbeckmann S."/>
            <person name="Bunk B."/>
            <person name="Jeske O."/>
            <person name="Meyerdierks A."/>
            <person name="Storesund J.E."/>
            <person name="Kallscheuer N."/>
            <person name="Luecker S."/>
            <person name="Lage O.M."/>
            <person name="Pohl T."/>
            <person name="Merkel B.J."/>
            <person name="Hornburger P."/>
            <person name="Mueller R.-W."/>
            <person name="Bruemmer F."/>
            <person name="Labrenz M."/>
            <person name="Spormann A.M."/>
            <person name="Op den Camp H."/>
            <person name="Overmann J."/>
            <person name="Amann R."/>
            <person name="Jetten M.S.M."/>
            <person name="Mascher T."/>
            <person name="Medema M.H."/>
            <person name="Devos D.P."/>
            <person name="Kaster A.-K."/>
            <person name="Ovreas L."/>
            <person name="Rohde M."/>
            <person name="Galperin M.Y."/>
            <person name="Jogler C."/>
        </authorList>
    </citation>
    <scope>NUCLEOTIDE SEQUENCE [LARGE SCALE GENOMIC DNA]</scope>
    <source>
        <strain evidence="2 3">HG15A2</strain>
    </source>
</reference>
<dbReference type="EMBL" id="CP036263">
    <property type="protein sequence ID" value="QDS97986.1"/>
    <property type="molecule type" value="Genomic_DNA"/>
</dbReference>
<dbReference type="Proteomes" id="UP000319852">
    <property type="component" value="Chromosome"/>
</dbReference>
<keyword evidence="3" id="KW-1185">Reference proteome</keyword>
<organism evidence="2 3">
    <name type="scientific">Adhaeretor mobilis</name>
    <dbReference type="NCBI Taxonomy" id="1930276"/>
    <lineage>
        <taxon>Bacteria</taxon>
        <taxon>Pseudomonadati</taxon>
        <taxon>Planctomycetota</taxon>
        <taxon>Planctomycetia</taxon>
        <taxon>Pirellulales</taxon>
        <taxon>Lacipirellulaceae</taxon>
        <taxon>Adhaeretor</taxon>
    </lineage>
</organism>
<dbReference type="InterPro" id="IPR018247">
    <property type="entry name" value="EF_Hand_1_Ca_BS"/>
</dbReference>
<protein>
    <recommendedName>
        <fullName evidence="4">Autotransporter-associated beta strand repeat protein</fullName>
    </recommendedName>
</protein>
<keyword evidence="1" id="KW-0732">Signal</keyword>
<dbReference type="OrthoDB" id="260372at2"/>
<proteinExistence type="predicted"/>
<evidence type="ECO:0000313" key="3">
    <source>
        <dbReference type="Proteomes" id="UP000319852"/>
    </source>
</evidence>
<sequence length="1377" mass="138975" precursor="true">MPFAFAPRFTSLLACCFAGLCFLLSAQFSYAQTNTTWNGNGDGVSWNDSANWTAGVPDTPGFFNAFIDGGNSSNSAVETSVSQVTVIDSLSVDAGDLLTIVDNNDFTIATDAGRPLSGAITNNGLIELTNAGNLTELILRDDVSLSGTGILRLGGSTTNSRIIDKSGANGHLTSSSTIEGFGQLGVSSLQFTNLAGALVDANNAGGAALTLDPSSSGVTNQATLRASGGGLLVLTGGNFDNTGGVIEALDMSTVTLRGNADFTSGALQTSGTGIIQVAVSNTVTLNDLTILGDFRQLDNTNVFINGTIDNQTDDFTITNAGNATDLIVATSATLAGAGTITLDGSSHNSRILDNSGTDGVLTNVNNTLQGRGQIGVNSLEIINQASGLIDANSLGNTLTVDPSNGGVTNEGTFHASSGGLLVLTGGDYNNTGGVIDALDMSTVSLQGGANITGGTLQTSGTGIVRVAVSNPVTLNDLTILGDFRQLDNSDLFINGTIDNQSDNFTITNVGNATDLTVATSATLSGGGTITLDGSSNSSRILDNSGADGVLTNANNTLQGRGQIGVNSLEIINQASGLIDANSIGNKLTIDPNSGGVTNQGILRASSGGILELESGDFANSNTIEAVGADSEVQINNNATVTGGTVRGTGGGLVRVDTSANVFFTDVTFEGAVEANNNSDFGISGTITNSGTITLTSLGSNTDLEVQTGGATLAGNGKVILTTTSSNAAGINGTTGAVLTHSVTHTIEGQGAIGENTIGIINQGLINANVPGQSLTIGPHSGAGLLNTGTLRASDGGIMVLTGNGNGDFTNTGAVIEATGTGSEVQLATNTNVKGGTVRAVSDGLVRVNTSANVFFTDVTFEGAVEANNNSDFGISGTITNSGTITLTSSGSNTDLEVQTGGATLAGNGKVILTTTSSNAAGINGTTGAVLTHSVTHTIEGQGAIGENTIGIVNQGLIDANVTGQSLTIDPGALHIVNTGTVQASGGGLLVLSGNGAGEFRGSGVYQALAGSEIVLDGSAVIRNTTFDSAGDGLVRSDTSQNLEWHNVSNLGSFELRNNSDLRIHGTIENSGNIDIISVGNATDLELGANATLTGGGTVTLLGSTTHINSVANGAKLTNADNLIEGSGAIDAFVVNNGRLIGTSAASFFEINDRLSGDGEIENVRIDGIHAPGRDGIIDTASVSVSGEYTIANSGELHIEFGGTTIGEFDQLDSTGTINLDGDLLVTFSDIDNGYVPSAGDEFTIIQSTSALNGAFDSILLAESGGGRSIEWAPVDFSDPNKIVLQIASTNFFAADYDEDGDVDPDDLAVWNSGYGTFPASHTDGDGDGSLRTDGGDFLVWQQQLGLGTTVSAAVPEPTTLSLLLAVAAILCPGRRHR</sequence>
<name>A0A517MSW8_9BACT</name>
<feature type="signal peptide" evidence="1">
    <location>
        <begin position="1"/>
        <end position="31"/>
    </location>
</feature>
<accession>A0A517MSW8</accession>
<evidence type="ECO:0000313" key="2">
    <source>
        <dbReference type="EMBL" id="QDS97986.1"/>
    </source>
</evidence>
<evidence type="ECO:0000256" key="1">
    <source>
        <dbReference type="SAM" id="SignalP"/>
    </source>
</evidence>
<dbReference type="RefSeq" id="WP_145058805.1">
    <property type="nucleotide sequence ID" value="NZ_CP036263.1"/>
</dbReference>